<dbReference type="InterPro" id="IPR005202">
    <property type="entry name" value="TF_GRAS"/>
</dbReference>
<reference evidence="3" key="1">
    <citation type="submission" date="2016-03" db="EMBL/GenBank/DDBJ databases">
        <title>Mechanisms controlling the formation of the plant cell surface in tip-growing cells are functionally conserved among land plants.</title>
        <authorList>
            <person name="Honkanen S."/>
            <person name="Jones V.A."/>
            <person name="Morieri G."/>
            <person name="Champion C."/>
            <person name="Hetherington A.J."/>
            <person name="Kelly S."/>
            <person name="Saint-Marcoux D."/>
            <person name="Proust H."/>
            <person name="Prescott H."/>
            <person name="Dolan L."/>
        </authorList>
    </citation>
    <scope>NUCLEOTIDE SEQUENCE [LARGE SCALE GENOMIC DNA]</scope>
    <source>
        <tissue evidence="3">Whole gametophyte</tissue>
    </source>
</reference>
<accession>A0A176VUQ3</accession>
<keyword evidence="1" id="KW-0805">Transcription regulation</keyword>
<proteinExistence type="predicted"/>
<dbReference type="PROSITE" id="PS50985">
    <property type="entry name" value="GRAS"/>
    <property type="match status" value="1"/>
</dbReference>
<dbReference type="EMBL" id="LVLJ01002675">
    <property type="protein sequence ID" value="OAE24153.1"/>
    <property type="molecule type" value="Genomic_DNA"/>
</dbReference>
<organism evidence="3 4">
    <name type="scientific">Marchantia polymorpha subsp. ruderalis</name>
    <dbReference type="NCBI Taxonomy" id="1480154"/>
    <lineage>
        <taxon>Eukaryota</taxon>
        <taxon>Viridiplantae</taxon>
        <taxon>Streptophyta</taxon>
        <taxon>Embryophyta</taxon>
        <taxon>Marchantiophyta</taxon>
        <taxon>Marchantiopsida</taxon>
        <taxon>Marchantiidae</taxon>
        <taxon>Marchantiales</taxon>
        <taxon>Marchantiaceae</taxon>
        <taxon>Marchantia</taxon>
    </lineage>
</organism>
<dbReference type="AlphaFoldDB" id="A0A176VUQ3"/>
<name>A0A176VUQ3_MARPO</name>
<evidence type="ECO:0000313" key="4">
    <source>
        <dbReference type="Proteomes" id="UP000077202"/>
    </source>
</evidence>
<keyword evidence="4" id="KW-1185">Reference proteome</keyword>
<evidence type="ECO:0000256" key="2">
    <source>
        <dbReference type="ARBA" id="ARBA00023163"/>
    </source>
</evidence>
<gene>
    <name evidence="3" type="ORF">AXG93_2752s1680</name>
</gene>
<dbReference type="PANTHER" id="PTHR31636">
    <property type="entry name" value="OSJNBA0084A10.13 PROTEIN-RELATED"/>
    <property type="match status" value="1"/>
</dbReference>
<keyword evidence="2" id="KW-0804">Transcription</keyword>
<evidence type="ECO:0000313" key="3">
    <source>
        <dbReference type="EMBL" id="OAE24153.1"/>
    </source>
</evidence>
<dbReference type="Pfam" id="PF03514">
    <property type="entry name" value="GRAS"/>
    <property type="match status" value="1"/>
</dbReference>
<dbReference type="Proteomes" id="UP000077202">
    <property type="component" value="Unassembled WGS sequence"/>
</dbReference>
<comment type="caution">
    <text evidence="3">The sequence shown here is derived from an EMBL/GenBank/DDBJ whole genome shotgun (WGS) entry which is preliminary data.</text>
</comment>
<protein>
    <submittedName>
        <fullName evidence="3">Uncharacterized protein</fullName>
    </submittedName>
</protein>
<sequence length="481" mass="53026">MGEGQSLVTEAGEEARGTGLIPTDKAIRVGVQLNVGARGLEKAQLASGVRSRRRRRGGRIPDFSSAVGGSVALAIQGEEHWGALEPASASAARGRDSRALDGSPLRELIFECAQAVARHDLDRSLGILRYLASKVPEAGDAGERVGAYFTRALACRVAKRLEAAGGNGPEGDHSELLASLRIPDAPSQEEIHAAYLALNRVTPFLRFAHLTANQAIVEEMEGEDIVHLVDFEIMQGVQWPPLMQALAERPGGPPHLRLTGIGSSPDILRQTGNRLADFARTLNLPFEFLPLVAGGIEQVSVDMFSKREGEVVAVNCVLQLNRFLEKGPDSLKAFLEMIQTLRPKVVTLAEREANHNQPQFLDRFGEAYRHYAIIFDSLEATLPPRSPDRVTVEEVWFGREIANIVSCDGADWVERHETFEQWREIMESAGFHSLPPSTFALAQAKLLLRYYPSEGYRLFENDDCLLLGWQDHPLFTVSSWH</sequence>
<evidence type="ECO:0000256" key="1">
    <source>
        <dbReference type="ARBA" id="ARBA00023015"/>
    </source>
</evidence>